<reference evidence="3" key="1">
    <citation type="submission" date="2016-11" db="EMBL/GenBank/DDBJ databases">
        <authorList>
            <person name="Varghese N."/>
            <person name="Submissions S."/>
        </authorList>
    </citation>
    <scope>NUCLEOTIDE SEQUENCE [LARGE SCALE GENOMIC DNA]</scope>
    <source>
        <strain evidence="3">DSM 19978</strain>
    </source>
</reference>
<sequence length="254" mass="28022">MKKVILISVMLLTAVNAFSKCAYTGLSFWPAGQTVNKNSIFVIDGQQLSQKIVSELGTVYPVYLKSDQQKIKLTVQEILVGQYGLTQAILKPETTLSPGQEYELIIENLENSERLVCKYNPAGEREKIKWTVVNRLDNAAPAWTDSPKFKNSSFTVAGCGPIIFANFSFSASDKSEFLIKTTVKNISTGKETSYYLKAEENLIAVGHGMCSGAFNFKDGENFEVEFSLFDASGNLSKSKGEKIKFKQPALKIPG</sequence>
<proteinExistence type="predicted"/>
<protein>
    <submittedName>
        <fullName evidence="2">Uncharacterized protein</fullName>
    </submittedName>
</protein>
<gene>
    <name evidence="2" type="ORF">SAMN05443549_103289</name>
</gene>
<dbReference type="STRING" id="468056.SAMN05443549_103289"/>
<dbReference type="EMBL" id="FQWB01000003">
    <property type="protein sequence ID" value="SHG33271.1"/>
    <property type="molecule type" value="Genomic_DNA"/>
</dbReference>
<keyword evidence="3" id="KW-1185">Reference proteome</keyword>
<evidence type="ECO:0000313" key="2">
    <source>
        <dbReference type="EMBL" id="SHG33271.1"/>
    </source>
</evidence>
<feature type="chain" id="PRO_5013200418" evidence="1">
    <location>
        <begin position="20"/>
        <end position="254"/>
    </location>
</feature>
<dbReference type="OrthoDB" id="878468at2"/>
<name>A0A1M5IYD0_9FLAO</name>
<evidence type="ECO:0000256" key="1">
    <source>
        <dbReference type="SAM" id="SignalP"/>
    </source>
</evidence>
<organism evidence="2 3">
    <name type="scientific">Flavobacterium fluvii</name>
    <dbReference type="NCBI Taxonomy" id="468056"/>
    <lineage>
        <taxon>Bacteria</taxon>
        <taxon>Pseudomonadati</taxon>
        <taxon>Bacteroidota</taxon>
        <taxon>Flavobacteriia</taxon>
        <taxon>Flavobacteriales</taxon>
        <taxon>Flavobacteriaceae</taxon>
        <taxon>Flavobacterium</taxon>
    </lineage>
</organism>
<keyword evidence="1" id="KW-0732">Signal</keyword>
<dbReference type="AlphaFoldDB" id="A0A1M5IYD0"/>
<evidence type="ECO:0000313" key="3">
    <source>
        <dbReference type="Proteomes" id="UP000184516"/>
    </source>
</evidence>
<accession>A0A1M5IYD0</accession>
<dbReference type="Proteomes" id="UP000184516">
    <property type="component" value="Unassembled WGS sequence"/>
</dbReference>
<dbReference type="RefSeq" id="WP_073370005.1">
    <property type="nucleotide sequence ID" value="NZ_FQWB01000003.1"/>
</dbReference>
<feature type="signal peptide" evidence="1">
    <location>
        <begin position="1"/>
        <end position="19"/>
    </location>
</feature>